<evidence type="ECO:0000256" key="1">
    <source>
        <dbReference type="SAM" id="MobiDB-lite"/>
    </source>
</evidence>
<evidence type="ECO:0000259" key="2">
    <source>
        <dbReference type="PROSITE" id="PS50943"/>
    </source>
</evidence>
<evidence type="ECO:0000313" key="3">
    <source>
        <dbReference type="EMBL" id="KIU17877.1"/>
    </source>
</evidence>
<dbReference type="InterPro" id="IPR001387">
    <property type="entry name" value="Cro/C1-type_HTH"/>
</dbReference>
<organism evidence="3 4">
    <name type="scientific">Mycolicibacterium llatzerense</name>
    <dbReference type="NCBI Taxonomy" id="280871"/>
    <lineage>
        <taxon>Bacteria</taxon>
        <taxon>Bacillati</taxon>
        <taxon>Actinomycetota</taxon>
        <taxon>Actinomycetes</taxon>
        <taxon>Mycobacteriales</taxon>
        <taxon>Mycobacteriaceae</taxon>
        <taxon>Mycolicibacterium</taxon>
    </lineage>
</organism>
<proteinExistence type="predicted"/>
<feature type="region of interest" description="Disordered" evidence="1">
    <location>
        <begin position="1"/>
        <end position="21"/>
    </location>
</feature>
<gene>
    <name evidence="3" type="ORF">TL10_06350</name>
</gene>
<dbReference type="STRING" id="280871.TL10_06350"/>
<dbReference type="Proteomes" id="UP000032221">
    <property type="component" value="Unassembled WGS sequence"/>
</dbReference>
<accession>A0A0D1LHE1</accession>
<dbReference type="EMBL" id="JXST01000006">
    <property type="protein sequence ID" value="KIU17877.1"/>
    <property type="molecule type" value="Genomic_DNA"/>
</dbReference>
<dbReference type="InterPro" id="IPR010982">
    <property type="entry name" value="Lambda_DNA-bd_dom_sf"/>
</dbReference>
<dbReference type="GO" id="GO:0003677">
    <property type="term" value="F:DNA binding"/>
    <property type="evidence" value="ECO:0007669"/>
    <property type="project" value="InterPro"/>
</dbReference>
<name>A0A0D1LHE1_9MYCO</name>
<dbReference type="SMART" id="SM00530">
    <property type="entry name" value="HTH_XRE"/>
    <property type="match status" value="1"/>
</dbReference>
<dbReference type="OrthoDB" id="5149664at2"/>
<evidence type="ECO:0000313" key="4">
    <source>
        <dbReference type="Proteomes" id="UP000032221"/>
    </source>
</evidence>
<protein>
    <recommendedName>
        <fullName evidence="2">HTH cro/C1-type domain-containing protein</fullName>
    </recommendedName>
</protein>
<sequence>MEVRDPAAMRRARKEKRYSQRDLGHLVRRTQTTIHKIETGQLKNISEDLALALAGRLDRHWEDLFIAHDEVRTPAVSAVCADRRQPA</sequence>
<dbReference type="CDD" id="cd00093">
    <property type="entry name" value="HTH_XRE"/>
    <property type="match status" value="1"/>
</dbReference>
<dbReference type="Gene3D" id="1.10.260.40">
    <property type="entry name" value="lambda repressor-like DNA-binding domains"/>
    <property type="match status" value="1"/>
</dbReference>
<dbReference type="Pfam" id="PF01381">
    <property type="entry name" value="HTH_3"/>
    <property type="match status" value="1"/>
</dbReference>
<feature type="domain" description="HTH cro/C1-type" evidence="2">
    <location>
        <begin position="9"/>
        <end position="64"/>
    </location>
</feature>
<dbReference type="SUPFAM" id="SSF47413">
    <property type="entry name" value="lambda repressor-like DNA-binding domains"/>
    <property type="match status" value="1"/>
</dbReference>
<dbReference type="RefSeq" id="WP_043984940.1">
    <property type="nucleotide sequence ID" value="NZ_JXST01000006.1"/>
</dbReference>
<dbReference type="AlphaFoldDB" id="A0A0D1LHE1"/>
<comment type="caution">
    <text evidence="3">The sequence shown here is derived from an EMBL/GenBank/DDBJ whole genome shotgun (WGS) entry which is preliminary data.</text>
</comment>
<reference evidence="3 4" key="1">
    <citation type="submission" date="2015-01" db="EMBL/GenBank/DDBJ databases">
        <title>Genome sequence of Mycobacterium llatzerense and Mycobacterium immunogenum recovered from brain abscess.</title>
        <authorList>
            <person name="Greninger A.L."/>
            <person name="Langelier C."/>
            <person name="Cunningham G."/>
            <person name="Chiu C.Y."/>
            <person name="Miller S."/>
        </authorList>
    </citation>
    <scope>NUCLEOTIDE SEQUENCE [LARGE SCALE GENOMIC DNA]</scope>
    <source>
        <strain evidence="3 4">CLUC14</strain>
    </source>
</reference>
<dbReference type="PROSITE" id="PS50943">
    <property type="entry name" value="HTH_CROC1"/>
    <property type="match status" value="1"/>
</dbReference>
<dbReference type="PATRIC" id="fig|280871.6.peg.1306"/>
<keyword evidence="4" id="KW-1185">Reference proteome</keyword>